<name>A0A6J7DNL9_9ZZZZ</name>
<dbReference type="AlphaFoldDB" id="A0A6J7DNL9"/>
<sequence>MLDRAWSQVTFTADPLVRTLIESAAHATAVGVLDQGEIDTAGGLPGTLYDTTLLSEVLTGLGRPAVTS</sequence>
<organism evidence="1">
    <name type="scientific">freshwater metagenome</name>
    <dbReference type="NCBI Taxonomy" id="449393"/>
    <lineage>
        <taxon>unclassified sequences</taxon>
        <taxon>metagenomes</taxon>
        <taxon>ecological metagenomes</taxon>
    </lineage>
</organism>
<proteinExistence type="predicted"/>
<dbReference type="EMBL" id="CAFBLS010000067">
    <property type="protein sequence ID" value="CAB4871000.1"/>
    <property type="molecule type" value="Genomic_DNA"/>
</dbReference>
<reference evidence="1" key="1">
    <citation type="submission" date="2020-05" db="EMBL/GenBank/DDBJ databases">
        <authorList>
            <person name="Chiriac C."/>
            <person name="Salcher M."/>
            <person name="Ghai R."/>
            <person name="Kavagutti S V."/>
        </authorList>
    </citation>
    <scope>NUCLEOTIDE SEQUENCE</scope>
</reference>
<evidence type="ECO:0000313" key="1">
    <source>
        <dbReference type="EMBL" id="CAB4871000.1"/>
    </source>
</evidence>
<protein>
    <submittedName>
        <fullName evidence="1">Unannotated protein</fullName>
    </submittedName>
</protein>
<accession>A0A6J7DNL9</accession>
<gene>
    <name evidence="1" type="ORF">UFOPK3402_00691</name>
</gene>